<keyword evidence="7 8" id="KW-0472">Membrane</keyword>
<dbReference type="InterPro" id="IPR044669">
    <property type="entry name" value="YneE/VCCN1/2-like"/>
</dbReference>
<dbReference type="PANTHER" id="PTHR33281:SF19">
    <property type="entry name" value="VOLTAGE-DEPENDENT ANION CHANNEL-FORMING PROTEIN YNEE"/>
    <property type="match status" value="1"/>
</dbReference>
<dbReference type="Proteomes" id="UP000188320">
    <property type="component" value="Unassembled WGS sequence"/>
</dbReference>
<comment type="caution">
    <text evidence="9">The sequence shown here is derived from an EMBL/GenBank/DDBJ whole genome shotgun (WGS) entry which is preliminary data.</text>
</comment>
<proteinExistence type="predicted"/>
<organism evidence="9 10">
    <name type="scientific">Zancudomyces culisetae</name>
    <name type="common">Gut fungus</name>
    <name type="synonym">Smittium culisetae</name>
    <dbReference type="NCBI Taxonomy" id="1213189"/>
    <lineage>
        <taxon>Eukaryota</taxon>
        <taxon>Fungi</taxon>
        <taxon>Fungi incertae sedis</taxon>
        <taxon>Zoopagomycota</taxon>
        <taxon>Kickxellomycotina</taxon>
        <taxon>Harpellomycetes</taxon>
        <taxon>Harpellales</taxon>
        <taxon>Legeriomycetaceae</taxon>
        <taxon>Zancudomyces</taxon>
    </lineage>
</organism>
<dbReference type="GO" id="GO:0005254">
    <property type="term" value="F:chloride channel activity"/>
    <property type="evidence" value="ECO:0007669"/>
    <property type="project" value="InterPro"/>
</dbReference>
<evidence type="ECO:0000256" key="8">
    <source>
        <dbReference type="SAM" id="Phobius"/>
    </source>
</evidence>
<evidence type="ECO:0000256" key="6">
    <source>
        <dbReference type="ARBA" id="ARBA00023065"/>
    </source>
</evidence>
<evidence type="ECO:0000313" key="10">
    <source>
        <dbReference type="Proteomes" id="UP000188320"/>
    </source>
</evidence>
<feature type="transmembrane region" description="Helical" evidence="8">
    <location>
        <begin position="30"/>
        <end position="51"/>
    </location>
</feature>
<reference evidence="10" key="1">
    <citation type="submission" date="2017-01" db="EMBL/GenBank/DDBJ databases">
        <authorList>
            <person name="Wang Y."/>
            <person name="White M."/>
            <person name="Kvist S."/>
            <person name="Moncalvo J.-M."/>
        </authorList>
    </citation>
    <scope>NUCLEOTIDE SEQUENCE [LARGE SCALE GENOMIC DNA]</scope>
    <source>
        <strain evidence="10">COL-18-3</strain>
    </source>
</reference>
<sequence>MKTEAAVKWGRGQARSFFLLRITSRKYISALSKMIISLIISIAYAIGVFFISRSNNITPIPSTIMTYVSVVMGMLLVFRTNTAYDRYYDGRRLWATIEETVSNLLRNILVMVDTHDIEEEREKIQALKNCVAVAYAIQEYLLTTKETVTPHLYKLLPKELKRVVVLKNAIDEHVVIDIDIPDSLKTSERIKRTKSMNTSKRTFSTGDINLALRLVYILGTYINGLDESRLRPVSANALQTQISMLISAFKGCIRIQTTPLPRAYSSHLIQSTWMYLLILPWSIAVKNVGILVGLQFIISFMLLGTIAIAEDIEEPFGRDLSDLKTASFCDNLYGEYLFVLENCRFNTIKTEV</sequence>
<dbReference type="GO" id="GO:0005886">
    <property type="term" value="C:plasma membrane"/>
    <property type="evidence" value="ECO:0007669"/>
    <property type="project" value="UniProtKB-SubCell"/>
</dbReference>
<evidence type="ECO:0000256" key="5">
    <source>
        <dbReference type="ARBA" id="ARBA00022989"/>
    </source>
</evidence>
<name>A0A1R1PRU0_ZANCU</name>
<dbReference type="Pfam" id="PF25539">
    <property type="entry name" value="Bestrophin_2"/>
    <property type="match status" value="1"/>
</dbReference>
<keyword evidence="6" id="KW-0406">Ion transport</keyword>
<evidence type="ECO:0000313" key="9">
    <source>
        <dbReference type="EMBL" id="OMH83700.1"/>
    </source>
</evidence>
<dbReference type="PANTHER" id="PTHR33281">
    <property type="entry name" value="UPF0187 PROTEIN YNEE"/>
    <property type="match status" value="1"/>
</dbReference>
<comment type="subcellular location">
    <subcellularLocation>
        <location evidence="1">Cell membrane</location>
        <topology evidence="1">Multi-pass membrane protein</topology>
    </subcellularLocation>
</comment>
<evidence type="ECO:0000256" key="4">
    <source>
        <dbReference type="ARBA" id="ARBA00022692"/>
    </source>
</evidence>
<feature type="transmembrane region" description="Helical" evidence="8">
    <location>
        <begin position="289"/>
        <end position="309"/>
    </location>
</feature>
<evidence type="ECO:0000256" key="2">
    <source>
        <dbReference type="ARBA" id="ARBA00022448"/>
    </source>
</evidence>
<dbReference type="AlphaFoldDB" id="A0A1R1PRU0"/>
<feature type="transmembrane region" description="Helical" evidence="8">
    <location>
        <begin position="57"/>
        <end position="78"/>
    </location>
</feature>
<evidence type="ECO:0000256" key="3">
    <source>
        <dbReference type="ARBA" id="ARBA00022475"/>
    </source>
</evidence>
<dbReference type="OrthoDB" id="1368at2759"/>
<protein>
    <submittedName>
        <fullName evidence="9">UPF0187 protein</fullName>
    </submittedName>
</protein>
<accession>A0A1R1PRU0</accession>
<evidence type="ECO:0000256" key="1">
    <source>
        <dbReference type="ARBA" id="ARBA00004651"/>
    </source>
</evidence>
<keyword evidence="5 8" id="KW-1133">Transmembrane helix</keyword>
<dbReference type="EMBL" id="LSSK01000327">
    <property type="protein sequence ID" value="OMH83700.1"/>
    <property type="molecule type" value="Genomic_DNA"/>
</dbReference>
<keyword evidence="10" id="KW-1185">Reference proteome</keyword>
<evidence type="ECO:0000256" key="7">
    <source>
        <dbReference type="ARBA" id="ARBA00023136"/>
    </source>
</evidence>
<keyword evidence="2" id="KW-0813">Transport</keyword>
<keyword evidence="4 8" id="KW-0812">Transmembrane</keyword>
<keyword evidence="3" id="KW-1003">Cell membrane</keyword>
<gene>
    <name evidence="9" type="ORF">AX774_g2776</name>
</gene>